<dbReference type="KEGG" id="nmv:NITMOv2_3304"/>
<dbReference type="Proteomes" id="UP000069205">
    <property type="component" value="Chromosome"/>
</dbReference>
<gene>
    <name evidence="1" type="ORF">NITMOv2_3304</name>
</gene>
<organism evidence="1 2">
    <name type="scientific">Nitrospira moscoviensis</name>
    <dbReference type="NCBI Taxonomy" id="42253"/>
    <lineage>
        <taxon>Bacteria</taxon>
        <taxon>Pseudomonadati</taxon>
        <taxon>Nitrospirota</taxon>
        <taxon>Nitrospiria</taxon>
        <taxon>Nitrospirales</taxon>
        <taxon>Nitrospiraceae</taxon>
        <taxon>Nitrospira</taxon>
    </lineage>
</organism>
<accession>A0A0K2GGD9</accession>
<protein>
    <submittedName>
        <fullName evidence="1">Uncharacterized protein</fullName>
    </submittedName>
</protein>
<dbReference type="PATRIC" id="fig|42253.5.peg.3259"/>
<evidence type="ECO:0000313" key="2">
    <source>
        <dbReference type="Proteomes" id="UP000069205"/>
    </source>
</evidence>
<reference evidence="1 2" key="1">
    <citation type="journal article" date="2015" name="Proc. Natl. Acad. Sci. U.S.A.">
        <title>Expanded metabolic versatility of ubiquitous nitrite-oxidizing bacteria from the genus Nitrospira.</title>
        <authorList>
            <person name="Koch H."/>
            <person name="Lucker S."/>
            <person name="Albertsen M."/>
            <person name="Kitzinger K."/>
            <person name="Herbold C."/>
            <person name="Spieck E."/>
            <person name="Nielsen P.H."/>
            <person name="Wagner M."/>
            <person name="Daims H."/>
        </authorList>
    </citation>
    <scope>NUCLEOTIDE SEQUENCE [LARGE SCALE GENOMIC DNA]</scope>
    <source>
        <strain evidence="1 2">NSP M-1</strain>
    </source>
</reference>
<name>A0A0K2GGD9_NITMO</name>
<dbReference type="EMBL" id="CP011801">
    <property type="protein sequence ID" value="ALA59697.1"/>
    <property type="molecule type" value="Genomic_DNA"/>
</dbReference>
<evidence type="ECO:0000313" key="1">
    <source>
        <dbReference type="EMBL" id="ALA59697.1"/>
    </source>
</evidence>
<keyword evidence="2" id="KW-1185">Reference proteome</keyword>
<proteinExistence type="predicted"/>
<dbReference type="AlphaFoldDB" id="A0A0K2GGD9"/>
<sequence length="114" mass="12477">MAKGGTGSTSTAVWVEGTLCQRGGRQGNDPPLLSGNYDETGNLVEVHHKYPIDLARIIHERFCCNRRSAAATSLRPAGSPLRPSTYCTSTRRVLRAPRAGLATRLRDFATNRHE</sequence>
<dbReference type="STRING" id="42253.NITMOv2_3304"/>